<protein>
    <submittedName>
        <fullName evidence="2">Uncharacterized protein</fullName>
    </submittedName>
</protein>
<feature type="compositionally biased region" description="Basic and acidic residues" evidence="1">
    <location>
        <begin position="78"/>
        <end position="87"/>
    </location>
</feature>
<keyword evidence="3" id="KW-1185">Reference proteome</keyword>
<evidence type="ECO:0000313" key="3">
    <source>
        <dbReference type="Proteomes" id="UP000000305"/>
    </source>
</evidence>
<evidence type="ECO:0000313" key="2">
    <source>
        <dbReference type="EMBL" id="EFX60002.1"/>
    </source>
</evidence>
<dbReference type="EMBL" id="GL737356">
    <property type="protein sequence ID" value="EFX60002.1"/>
    <property type="molecule type" value="Genomic_DNA"/>
</dbReference>
<reference evidence="2 3" key="1">
    <citation type="journal article" date="2011" name="Science">
        <title>The ecoresponsive genome of Daphnia pulex.</title>
        <authorList>
            <person name="Colbourne J.K."/>
            <person name="Pfrender M.E."/>
            <person name="Gilbert D."/>
            <person name="Thomas W.K."/>
            <person name="Tucker A."/>
            <person name="Oakley T.H."/>
            <person name="Tokishita S."/>
            <person name="Aerts A."/>
            <person name="Arnold G.J."/>
            <person name="Basu M.K."/>
            <person name="Bauer D.J."/>
            <person name="Caceres C.E."/>
            <person name="Carmel L."/>
            <person name="Casola C."/>
            <person name="Choi J.H."/>
            <person name="Detter J.C."/>
            <person name="Dong Q."/>
            <person name="Dusheyko S."/>
            <person name="Eads B.D."/>
            <person name="Frohlich T."/>
            <person name="Geiler-Samerotte K.A."/>
            <person name="Gerlach D."/>
            <person name="Hatcher P."/>
            <person name="Jogdeo S."/>
            <person name="Krijgsveld J."/>
            <person name="Kriventseva E.V."/>
            <person name="Kultz D."/>
            <person name="Laforsch C."/>
            <person name="Lindquist E."/>
            <person name="Lopez J."/>
            <person name="Manak J.R."/>
            <person name="Muller J."/>
            <person name="Pangilinan J."/>
            <person name="Patwardhan R.P."/>
            <person name="Pitluck S."/>
            <person name="Pritham E.J."/>
            <person name="Rechtsteiner A."/>
            <person name="Rho M."/>
            <person name="Rogozin I.B."/>
            <person name="Sakarya O."/>
            <person name="Salamov A."/>
            <person name="Schaack S."/>
            <person name="Shapiro H."/>
            <person name="Shiga Y."/>
            <person name="Skalitzky C."/>
            <person name="Smith Z."/>
            <person name="Souvorov A."/>
            <person name="Sung W."/>
            <person name="Tang Z."/>
            <person name="Tsuchiya D."/>
            <person name="Tu H."/>
            <person name="Vos H."/>
            <person name="Wang M."/>
            <person name="Wolf Y.I."/>
            <person name="Yamagata H."/>
            <person name="Yamada T."/>
            <person name="Ye Y."/>
            <person name="Shaw J.R."/>
            <person name="Andrews J."/>
            <person name="Crease T.J."/>
            <person name="Tang H."/>
            <person name="Lucas S.M."/>
            <person name="Robertson H.M."/>
            <person name="Bork P."/>
            <person name="Koonin E.V."/>
            <person name="Zdobnov E.M."/>
            <person name="Grigoriev I.V."/>
            <person name="Lynch M."/>
            <person name="Boore J.L."/>
        </authorList>
    </citation>
    <scope>NUCLEOTIDE SEQUENCE [LARGE SCALE GENOMIC DNA]</scope>
</reference>
<feature type="compositionally biased region" description="Basic residues" evidence="1">
    <location>
        <begin position="13"/>
        <end position="24"/>
    </location>
</feature>
<dbReference type="InParanoid" id="E9I7M8"/>
<organism evidence="2 3">
    <name type="scientific">Daphnia pulex</name>
    <name type="common">Water flea</name>
    <dbReference type="NCBI Taxonomy" id="6669"/>
    <lineage>
        <taxon>Eukaryota</taxon>
        <taxon>Metazoa</taxon>
        <taxon>Ecdysozoa</taxon>
        <taxon>Arthropoda</taxon>
        <taxon>Crustacea</taxon>
        <taxon>Branchiopoda</taxon>
        <taxon>Diplostraca</taxon>
        <taxon>Cladocera</taxon>
        <taxon>Anomopoda</taxon>
        <taxon>Daphniidae</taxon>
        <taxon>Daphnia</taxon>
    </lineage>
</organism>
<dbReference type="Proteomes" id="UP000000305">
    <property type="component" value="Unassembled WGS sequence"/>
</dbReference>
<dbReference type="KEGG" id="dpx:DAPPUDRAFT_125907"/>
<feature type="compositionally biased region" description="Basic and acidic residues" evidence="1">
    <location>
        <begin position="116"/>
        <end position="132"/>
    </location>
</feature>
<feature type="compositionally biased region" description="Low complexity" evidence="1">
    <location>
        <begin position="97"/>
        <end position="115"/>
    </location>
</feature>
<dbReference type="AlphaFoldDB" id="E9I7M8"/>
<proteinExistence type="predicted"/>
<sequence length="269" mass="30498">QHVRHALEQRGDQHRHHHQHRAQRRQAEAEQGTHAGGADDPAEAEQAVKARHHVFAAGPFDDHRLQVHCRIHRAKPGAKHEQRGDQRRNRRHRRQQRQCQTDQQGAASRHSAAAEARGENPRQRHRQNRTDPEAQQQQAERAFIEPGAGLGVWHQRRPRGNAEAGDEKGDARRHLLQASGDEGVLGVEAGHIVPWQKTSRPRRTLIQRRGSIAAVPGTCSRHPNLWSEPAHDSGGSVDIFSPTHRYRQQPHPCSGLRFTVDFFGCKEKK</sequence>
<feature type="region of interest" description="Disordered" evidence="1">
    <location>
        <begin position="1"/>
        <end position="47"/>
    </location>
</feature>
<accession>E9I7M8</accession>
<gene>
    <name evidence="2" type="ORF">DAPPUDRAFT_125907</name>
</gene>
<name>E9I7M8_DAPPU</name>
<feature type="compositionally biased region" description="Basic and acidic residues" evidence="1">
    <location>
        <begin position="1"/>
        <end position="12"/>
    </location>
</feature>
<feature type="non-terminal residue" evidence="2">
    <location>
        <position position="1"/>
    </location>
</feature>
<evidence type="ECO:0000256" key="1">
    <source>
        <dbReference type="SAM" id="MobiDB-lite"/>
    </source>
</evidence>
<feature type="region of interest" description="Disordered" evidence="1">
    <location>
        <begin position="72"/>
        <end position="170"/>
    </location>
</feature>
<dbReference type="HOGENOM" id="CLU_1036533_0_0_1"/>